<organism evidence="1 2">
    <name type="scientific">Acorus calamus</name>
    <name type="common">Sweet flag</name>
    <dbReference type="NCBI Taxonomy" id="4465"/>
    <lineage>
        <taxon>Eukaryota</taxon>
        <taxon>Viridiplantae</taxon>
        <taxon>Streptophyta</taxon>
        <taxon>Embryophyta</taxon>
        <taxon>Tracheophyta</taxon>
        <taxon>Spermatophyta</taxon>
        <taxon>Magnoliopsida</taxon>
        <taxon>Liliopsida</taxon>
        <taxon>Acoraceae</taxon>
        <taxon>Acorus</taxon>
    </lineage>
</organism>
<dbReference type="NCBIfam" id="TIGR01615">
    <property type="entry name" value="A_thal_3542"/>
    <property type="match status" value="1"/>
</dbReference>
<name>A0AAV9DZW1_ACOCL</name>
<dbReference type="Proteomes" id="UP001180020">
    <property type="component" value="Unassembled WGS sequence"/>
</dbReference>
<dbReference type="EMBL" id="JAUJYO010000010">
    <property type="protein sequence ID" value="KAK1306732.1"/>
    <property type="molecule type" value="Genomic_DNA"/>
</dbReference>
<gene>
    <name evidence="1" type="ORF">QJS10_CPA10g01919</name>
</gene>
<dbReference type="Pfam" id="PF04720">
    <property type="entry name" value="PDDEXK_6"/>
    <property type="match status" value="1"/>
</dbReference>
<accession>A0AAV9DZW1</accession>
<dbReference type="InterPro" id="IPR006502">
    <property type="entry name" value="PDDEXK-like"/>
</dbReference>
<dbReference type="PANTHER" id="PTHR31579:SF42">
    <property type="entry name" value="DUF506 FAMILY PROTEIN (DUF506)"/>
    <property type="match status" value="1"/>
</dbReference>
<protein>
    <recommendedName>
        <fullName evidence="3">DUF506 family protein</fullName>
    </recommendedName>
</protein>
<evidence type="ECO:0000313" key="1">
    <source>
        <dbReference type="EMBL" id="KAK1306732.1"/>
    </source>
</evidence>
<sequence>MAAIPVRFKRATWAAWDETAWARLSSGSEHSAESSSAVDSVSPDLSDLVESFIESTDSDVGAWDGRWETEEEEVKEAVVGQERLVGYLKGSGEAERIREVVEKVVVGGVVGLGQVGFKRRLMTRLREEGLDAGLCKSRWERSGHVPSGDYEYVDVISNNGARYIVEAGLASEFGIARPTRQYAALLDTLPPVFVGAPESLRGLARVMCAAAKASMCARGMHVPPWRRKGYAQRKWFGPHKRTTNESSARGGGGFACAARTVGFAQRVRAERYCGVEWIERGEVLRLGGGEGGRAFGAVYL</sequence>
<reference evidence="1" key="1">
    <citation type="journal article" date="2023" name="Nat. Commun.">
        <title>Diploid and tetraploid genomes of Acorus and the evolution of monocots.</title>
        <authorList>
            <person name="Ma L."/>
            <person name="Liu K.W."/>
            <person name="Li Z."/>
            <person name="Hsiao Y.Y."/>
            <person name="Qi Y."/>
            <person name="Fu T."/>
            <person name="Tang G.D."/>
            <person name="Zhang D."/>
            <person name="Sun W.H."/>
            <person name="Liu D.K."/>
            <person name="Li Y."/>
            <person name="Chen G.Z."/>
            <person name="Liu X.D."/>
            <person name="Liao X.Y."/>
            <person name="Jiang Y.T."/>
            <person name="Yu X."/>
            <person name="Hao Y."/>
            <person name="Huang J."/>
            <person name="Zhao X.W."/>
            <person name="Ke S."/>
            <person name="Chen Y.Y."/>
            <person name="Wu W.L."/>
            <person name="Hsu J.L."/>
            <person name="Lin Y.F."/>
            <person name="Huang M.D."/>
            <person name="Li C.Y."/>
            <person name="Huang L."/>
            <person name="Wang Z.W."/>
            <person name="Zhao X."/>
            <person name="Zhong W.Y."/>
            <person name="Peng D.H."/>
            <person name="Ahmad S."/>
            <person name="Lan S."/>
            <person name="Zhang J.S."/>
            <person name="Tsai W.C."/>
            <person name="Van de Peer Y."/>
            <person name="Liu Z.J."/>
        </authorList>
    </citation>
    <scope>NUCLEOTIDE SEQUENCE</scope>
    <source>
        <strain evidence="1">CP</strain>
    </source>
</reference>
<keyword evidence="2" id="KW-1185">Reference proteome</keyword>
<dbReference type="AlphaFoldDB" id="A0AAV9DZW1"/>
<comment type="caution">
    <text evidence="1">The sequence shown here is derived from an EMBL/GenBank/DDBJ whole genome shotgun (WGS) entry which is preliminary data.</text>
</comment>
<proteinExistence type="predicted"/>
<dbReference type="PANTHER" id="PTHR31579">
    <property type="entry name" value="OS03G0796600 PROTEIN"/>
    <property type="match status" value="1"/>
</dbReference>
<evidence type="ECO:0000313" key="2">
    <source>
        <dbReference type="Proteomes" id="UP001180020"/>
    </source>
</evidence>
<reference evidence="1" key="2">
    <citation type="submission" date="2023-06" db="EMBL/GenBank/DDBJ databases">
        <authorList>
            <person name="Ma L."/>
            <person name="Liu K.-W."/>
            <person name="Li Z."/>
            <person name="Hsiao Y.-Y."/>
            <person name="Qi Y."/>
            <person name="Fu T."/>
            <person name="Tang G."/>
            <person name="Zhang D."/>
            <person name="Sun W.-H."/>
            <person name="Liu D.-K."/>
            <person name="Li Y."/>
            <person name="Chen G.-Z."/>
            <person name="Liu X.-D."/>
            <person name="Liao X.-Y."/>
            <person name="Jiang Y.-T."/>
            <person name="Yu X."/>
            <person name="Hao Y."/>
            <person name="Huang J."/>
            <person name="Zhao X.-W."/>
            <person name="Ke S."/>
            <person name="Chen Y.-Y."/>
            <person name="Wu W.-L."/>
            <person name="Hsu J.-L."/>
            <person name="Lin Y.-F."/>
            <person name="Huang M.-D."/>
            <person name="Li C.-Y."/>
            <person name="Huang L."/>
            <person name="Wang Z.-W."/>
            <person name="Zhao X."/>
            <person name="Zhong W.-Y."/>
            <person name="Peng D.-H."/>
            <person name="Ahmad S."/>
            <person name="Lan S."/>
            <person name="Zhang J.-S."/>
            <person name="Tsai W.-C."/>
            <person name="Van De Peer Y."/>
            <person name="Liu Z.-J."/>
        </authorList>
    </citation>
    <scope>NUCLEOTIDE SEQUENCE</scope>
    <source>
        <strain evidence="1">CP</strain>
        <tissue evidence="1">Leaves</tissue>
    </source>
</reference>
<evidence type="ECO:0008006" key="3">
    <source>
        <dbReference type="Google" id="ProtNLM"/>
    </source>
</evidence>